<dbReference type="EMBL" id="CM042881">
    <property type="protein sequence ID" value="KAI4385188.1"/>
    <property type="molecule type" value="Genomic_DNA"/>
</dbReference>
<sequence length="432" mass="47747">MNFPAGARQSRARGKSPGWAAFDLKQRSGAPMPRTEDEPFPLISGAPASSSLPLNNRSRISGKPFSLVLLPSDGFPRLANERTRGGNTHTGRHSQRPESSGSIYGGNIAVEMEKLKELHSWADEDLIRDIYEALGCSFSKTTSLLEGMAIEQSVEAEKDKQKKMSKNHYARIASSDGQVADEASSLGIYVNPGNQDETDVSFGVRTCEQDPKHDTRDTKGSTAGCTASLRVEPKWEEEDAYLRSRRNALHAMRSASRHSRAASNAFLRGDHSAAQHHSSKAREQWVVAEKLNNDAAKEILLLRNHKNDIRTLDLHGLHKTEALQALSERLQKIELQCPSNRSISPNQESRVQQTSVIPRSSSSECLLAHKLDMPLTSRPRSSTLQVITGVGKHSKEQAALPAVVKSFLSENGYHYDEVRPGVVTVWPKFRSR</sequence>
<protein>
    <submittedName>
        <fullName evidence="1">Uncharacterized protein</fullName>
    </submittedName>
</protein>
<evidence type="ECO:0000313" key="2">
    <source>
        <dbReference type="Proteomes" id="UP001057402"/>
    </source>
</evidence>
<gene>
    <name evidence="1" type="ORF">MLD38_003242</name>
</gene>
<evidence type="ECO:0000313" key="1">
    <source>
        <dbReference type="EMBL" id="KAI4385188.1"/>
    </source>
</evidence>
<reference evidence="2" key="1">
    <citation type="journal article" date="2023" name="Front. Plant Sci.">
        <title>Chromosomal-level genome assembly of Melastoma candidum provides insights into trichome evolution.</title>
        <authorList>
            <person name="Zhong Y."/>
            <person name="Wu W."/>
            <person name="Sun C."/>
            <person name="Zou P."/>
            <person name="Liu Y."/>
            <person name="Dai S."/>
            <person name="Zhou R."/>
        </authorList>
    </citation>
    <scope>NUCLEOTIDE SEQUENCE [LARGE SCALE GENOMIC DNA]</scope>
</reference>
<dbReference type="Proteomes" id="UP001057402">
    <property type="component" value="Chromosome 2"/>
</dbReference>
<name>A0ACB9S6H2_9MYRT</name>
<organism evidence="1 2">
    <name type="scientific">Melastoma candidum</name>
    <dbReference type="NCBI Taxonomy" id="119954"/>
    <lineage>
        <taxon>Eukaryota</taxon>
        <taxon>Viridiplantae</taxon>
        <taxon>Streptophyta</taxon>
        <taxon>Embryophyta</taxon>
        <taxon>Tracheophyta</taxon>
        <taxon>Spermatophyta</taxon>
        <taxon>Magnoliopsida</taxon>
        <taxon>eudicotyledons</taxon>
        <taxon>Gunneridae</taxon>
        <taxon>Pentapetalae</taxon>
        <taxon>rosids</taxon>
        <taxon>malvids</taxon>
        <taxon>Myrtales</taxon>
        <taxon>Melastomataceae</taxon>
        <taxon>Melastomatoideae</taxon>
        <taxon>Melastomateae</taxon>
        <taxon>Melastoma</taxon>
    </lineage>
</organism>
<proteinExistence type="predicted"/>
<accession>A0ACB9S6H2</accession>
<keyword evidence="2" id="KW-1185">Reference proteome</keyword>
<comment type="caution">
    <text evidence="1">The sequence shown here is derived from an EMBL/GenBank/DDBJ whole genome shotgun (WGS) entry which is preliminary data.</text>
</comment>